<name>A0A420PL63_FUSOX</name>
<sequence length="174" mass="19288">MVDLTDNEGHKIWSGPENWYKIVLADGSELGISYPGSNPYQIHVVPAGRGMVVRYQRHDGDDRLNQGWPIGDKGYLRCMQLSHDGKEITLNMGLTGQQATLCAMTENKAYGMRAEQLANNRVALYGYDAEGRLCGLRVRSTPGNAPIDPHFSDHLMGLDCEFVKVSTKLSKGNF</sequence>
<dbReference type="Proteomes" id="UP000285860">
    <property type="component" value="Unassembled WGS sequence"/>
</dbReference>
<protein>
    <submittedName>
        <fullName evidence="1">Uncharacterized protein</fullName>
    </submittedName>
</protein>
<evidence type="ECO:0000313" key="2">
    <source>
        <dbReference type="Proteomes" id="UP000285860"/>
    </source>
</evidence>
<proteinExistence type="predicted"/>
<reference evidence="1 2" key="1">
    <citation type="journal article" date="2018" name="Sci. Rep.">
        <title>Characterisation of pathogen-specific regions and novel effector candidates in Fusarium oxysporum f. sp. cepae.</title>
        <authorList>
            <person name="Armitage A.D."/>
            <person name="Taylor A."/>
            <person name="Sobczyk M.K."/>
            <person name="Baxter L."/>
            <person name="Greenfield B.P."/>
            <person name="Bates H.J."/>
            <person name="Wilson F."/>
            <person name="Jackson A.C."/>
            <person name="Ott S."/>
            <person name="Harrison R.J."/>
            <person name="Clarkson J.P."/>
        </authorList>
    </citation>
    <scope>NUCLEOTIDE SEQUENCE [LARGE SCALE GENOMIC DNA]</scope>
    <source>
        <strain evidence="1 2">Fo_A28</strain>
    </source>
</reference>
<accession>A0A420PL63</accession>
<dbReference type="VEuPathDB" id="FungiDB:FOC1_g10004798"/>
<organism evidence="1 2">
    <name type="scientific">Fusarium oxysporum</name>
    <name type="common">Fusarium vascular wilt</name>
    <dbReference type="NCBI Taxonomy" id="5507"/>
    <lineage>
        <taxon>Eukaryota</taxon>
        <taxon>Fungi</taxon>
        <taxon>Dikarya</taxon>
        <taxon>Ascomycota</taxon>
        <taxon>Pezizomycotina</taxon>
        <taxon>Sordariomycetes</taxon>
        <taxon>Hypocreomycetidae</taxon>
        <taxon>Hypocreales</taxon>
        <taxon>Nectriaceae</taxon>
        <taxon>Fusarium</taxon>
        <taxon>Fusarium oxysporum species complex</taxon>
    </lineage>
</organism>
<comment type="caution">
    <text evidence="1">The sequence shown here is derived from an EMBL/GenBank/DDBJ whole genome shotgun (WGS) entry which is preliminary data.</text>
</comment>
<gene>
    <name evidence="1" type="ORF">BFJ68_g15621</name>
</gene>
<dbReference type="EMBL" id="MRCY01000170">
    <property type="protein sequence ID" value="RKK93253.1"/>
    <property type="molecule type" value="Genomic_DNA"/>
</dbReference>
<evidence type="ECO:0000313" key="1">
    <source>
        <dbReference type="EMBL" id="RKK93253.1"/>
    </source>
</evidence>
<dbReference type="VEuPathDB" id="FungiDB:FOZG_16867"/>
<dbReference type="AlphaFoldDB" id="A0A420PL63"/>
<dbReference type="VEuPathDB" id="FungiDB:FOIG_16035"/>
<dbReference type="VEuPathDB" id="FungiDB:FOMG_15033"/>
<dbReference type="VEuPathDB" id="FungiDB:FOXG_17145"/>